<dbReference type="SUPFAM" id="SSF89028">
    <property type="entry name" value="Cobalamin adenosyltransferase-like"/>
    <property type="match status" value="1"/>
</dbReference>
<proteinExistence type="inferred from homology"/>
<feature type="domain" description="Cobalamin adenosyltransferase-like" evidence="5">
    <location>
        <begin position="6"/>
        <end position="162"/>
    </location>
</feature>
<reference evidence="6 7" key="2">
    <citation type="journal article" date="2012" name="Stand. Genomic Sci.">
        <title>Genome sequence of the moderately thermophilic, amino-acid-degrading and sulfur-reducing bacterium Thermovirga lienii type strain (Cas60314(T)).</title>
        <authorList>
            <person name="Goker M."/>
            <person name="Saunders E."/>
            <person name="Lapidus A."/>
            <person name="Nolan M."/>
            <person name="Lucas S."/>
            <person name="Hammon N."/>
            <person name="Deshpande S."/>
            <person name="Cheng J.F."/>
            <person name="Han C."/>
            <person name="Tapia R."/>
            <person name="Goodwin L.A."/>
            <person name="Pitluck S."/>
            <person name="Liolios K."/>
            <person name="Mavromatis K."/>
            <person name="Pagani I."/>
            <person name="Ivanova N."/>
            <person name="Mikhailova N."/>
            <person name="Pati A."/>
            <person name="Chen A."/>
            <person name="Palaniappan K."/>
            <person name="Land M."/>
            <person name="Chang Y.J."/>
            <person name="Jeffries C.D."/>
            <person name="Brambilla E.M."/>
            <person name="Rohde M."/>
            <person name="Spring S."/>
            <person name="Detter J.C."/>
            <person name="Woyke T."/>
            <person name="Bristow J."/>
            <person name="Eisen J.A."/>
            <person name="Markowitz V."/>
            <person name="Hugenholtz P."/>
            <person name="Kyrpides N.C."/>
            <person name="Klenk H.P."/>
        </authorList>
    </citation>
    <scope>NUCLEOTIDE SEQUENCE [LARGE SCALE GENOMIC DNA]</scope>
    <source>
        <strain evidence="7">ATCC BAA-1197 / DSM 17291 / Cas60314</strain>
    </source>
</reference>
<dbReference type="eggNOG" id="COG2096">
    <property type="taxonomic scope" value="Bacteria"/>
</dbReference>
<dbReference type="EC" id="2.5.1.17" evidence="4"/>
<dbReference type="Pfam" id="PF01923">
    <property type="entry name" value="Cob_adeno_trans"/>
    <property type="match status" value="1"/>
</dbReference>
<evidence type="ECO:0000256" key="4">
    <source>
        <dbReference type="RuleBase" id="RU366026"/>
    </source>
</evidence>
<evidence type="ECO:0000256" key="3">
    <source>
        <dbReference type="ARBA" id="ARBA00022840"/>
    </source>
</evidence>
<organism evidence="6 7">
    <name type="scientific">Thermovirga lienii (strain ATCC BAA-1197 / DSM 17291 / Cas60314)</name>
    <dbReference type="NCBI Taxonomy" id="580340"/>
    <lineage>
        <taxon>Bacteria</taxon>
        <taxon>Thermotogati</taxon>
        <taxon>Synergistota</taxon>
        <taxon>Synergistia</taxon>
        <taxon>Synergistales</taxon>
        <taxon>Thermovirgaceae</taxon>
        <taxon>Thermovirga</taxon>
    </lineage>
</organism>
<reference evidence="7" key="1">
    <citation type="submission" date="2011-10" db="EMBL/GenBank/DDBJ databases">
        <title>The complete genome of chromosome of Thermovirga lienii DSM 17291.</title>
        <authorList>
            <consortium name="US DOE Joint Genome Institute (JGI-PGF)"/>
            <person name="Lucas S."/>
            <person name="Copeland A."/>
            <person name="Lapidus A."/>
            <person name="Glavina del Rio T."/>
            <person name="Dalin E."/>
            <person name="Tice H."/>
            <person name="Bruce D."/>
            <person name="Goodwin L."/>
            <person name="Pitluck S."/>
            <person name="Peters L."/>
            <person name="Mikhailova N."/>
            <person name="Saunders E."/>
            <person name="Kyrpides N."/>
            <person name="Mavromatis K."/>
            <person name="Ivanova N."/>
            <person name="Last F.I."/>
            <person name="Brettin T."/>
            <person name="Detter J.C."/>
            <person name="Han C."/>
            <person name="Larimer F."/>
            <person name="Land M."/>
            <person name="Hauser L."/>
            <person name="Markowitz V."/>
            <person name="Cheng J.-F."/>
            <person name="Hugenholtz P."/>
            <person name="Woyke T."/>
            <person name="Wu D."/>
            <person name="Spring S."/>
            <person name="Schroeder M."/>
            <person name="Brambilla E.-M."/>
            <person name="Klenk H.-P."/>
            <person name="Eisen J.A."/>
        </authorList>
    </citation>
    <scope>NUCLEOTIDE SEQUENCE [LARGE SCALE GENOMIC DNA]</scope>
    <source>
        <strain evidence="7">ATCC BAA-1197 / DSM 17291 / Cas60314</strain>
    </source>
</reference>
<evidence type="ECO:0000313" key="7">
    <source>
        <dbReference type="Proteomes" id="UP000005868"/>
    </source>
</evidence>
<comment type="catalytic activity">
    <reaction evidence="4">
        <text>2 cob(II)yrinate a,c diamide + reduced [electron-transfer flavoprotein] + 2 ATP = 2 adenosylcob(III)yrinate a,c-diamide + 2 triphosphate + oxidized [electron-transfer flavoprotein] + 3 H(+)</text>
        <dbReference type="Rhea" id="RHEA:11528"/>
        <dbReference type="Rhea" id="RHEA-COMP:10685"/>
        <dbReference type="Rhea" id="RHEA-COMP:10686"/>
        <dbReference type="ChEBI" id="CHEBI:15378"/>
        <dbReference type="ChEBI" id="CHEBI:18036"/>
        <dbReference type="ChEBI" id="CHEBI:30616"/>
        <dbReference type="ChEBI" id="CHEBI:57692"/>
        <dbReference type="ChEBI" id="CHEBI:58307"/>
        <dbReference type="ChEBI" id="CHEBI:58503"/>
        <dbReference type="ChEBI" id="CHEBI:58537"/>
        <dbReference type="EC" id="2.5.1.17"/>
    </reaction>
</comment>
<evidence type="ECO:0000313" key="6">
    <source>
        <dbReference type="EMBL" id="AER67238.1"/>
    </source>
</evidence>
<dbReference type="Proteomes" id="UP000005868">
    <property type="component" value="Chromosome"/>
</dbReference>
<dbReference type="GO" id="GO:0009236">
    <property type="term" value="P:cobalamin biosynthetic process"/>
    <property type="evidence" value="ECO:0007669"/>
    <property type="project" value="UniProtKB-UniRule"/>
</dbReference>
<keyword evidence="1 4" id="KW-0808">Transferase</keyword>
<dbReference type="Gene3D" id="1.20.1200.10">
    <property type="entry name" value="Cobalamin adenosyltransferase-like"/>
    <property type="match status" value="1"/>
</dbReference>
<dbReference type="HOGENOM" id="CLU_083486_0_1_0"/>
<dbReference type="NCBIfam" id="TIGR00636">
    <property type="entry name" value="PduO_Nterm"/>
    <property type="match status" value="1"/>
</dbReference>
<protein>
    <recommendedName>
        <fullName evidence="4">Corrinoid adenosyltransferase</fullName>
        <ecNumber evidence="4">2.5.1.17</ecNumber>
    </recommendedName>
    <alternativeName>
        <fullName evidence="4">Cob(II)alamin adenosyltransferase</fullName>
    </alternativeName>
    <alternativeName>
        <fullName evidence="4">Cob(II)yrinic acid a,c-diamide adenosyltransferase</fullName>
    </alternativeName>
    <alternativeName>
        <fullName evidence="4">Cobinamide/cobalamin adenosyltransferase</fullName>
    </alternativeName>
</protein>
<gene>
    <name evidence="6" type="ordered locus">Tlie_1515</name>
</gene>
<dbReference type="InterPro" id="IPR036451">
    <property type="entry name" value="CblAdoTrfase-like_sf"/>
</dbReference>
<dbReference type="InterPro" id="IPR029499">
    <property type="entry name" value="PduO-typ"/>
</dbReference>
<dbReference type="OrthoDB" id="9778896at2"/>
<dbReference type="InterPro" id="IPR016030">
    <property type="entry name" value="CblAdoTrfase-like"/>
</dbReference>
<dbReference type="UniPathway" id="UPA00148">
    <property type="reaction ID" value="UER00233"/>
</dbReference>
<accession>G7V7C2</accession>
<sequence>MDIPWITTKKGDKGLTTLGNGEKVPKDHPRVELYGTLDECQAAIGIARAHCAFEEINAHLLEIENMLGTLMGHLSLFPGVPCPEYQALEKIISHVGTIVGEKKHIFLRPGDSKVGSFLHLARTIARRAERKAVKLYREGKIEDKSYIFINRLSDAIFALALWLNMEEKQSSAD</sequence>
<keyword evidence="3 4" id="KW-0067">ATP-binding</keyword>
<dbReference type="EMBL" id="CP003096">
    <property type="protein sequence ID" value="AER67238.1"/>
    <property type="molecule type" value="Genomic_DNA"/>
</dbReference>
<comment type="pathway">
    <text evidence="4">Cofactor biosynthesis; adenosylcobalamin biosynthesis; adenosylcobalamin from cob(II)yrinate a,c-diamide: step 2/7.</text>
</comment>
<evidence type="ECO:0000256" key="2">
    <source>
        <dbReference type="ARBA" id="ARBA00022741"/>
    </source>
</evidence>
<dbReference type="KEGG" id="tli:Tlie_1515"/>
<comment type="catalytic activity">
    <reaction evidence="4">
        <text>2 cob(II)alamin + reduced [electron-transfer flavoprotein] + 2 ATP = 2 adenosylcob(III)alamin + 2 triphosphate + oxidized [electron-transfer flavoprotein] + 3 H(+)</text>
        <dbReference type="Rhea" id="RHEA:28671"/>
        <dbReference type="Rhea" id="RHEA-COMP:10685"/>
        <dbReference type="Rhea" id="RHEA-COMP:10686"/>
        <dbReference type="ChEBI" id="CHEBI:15378"/>
        <dbReference type="ChEBI" id="CHEBI:16304"/>
        <dbReference type="ChEBI" id="CHEBI:18036"/>
        <dbReference type="ChEBI" id="CHEBI:18408"/>
        <dbReference type="ChEBI" id="CHEBI:30616"/>
        <dbReference type="ChEBI" id="CHEBI:57692"/>
        <dbReference type="ChEBI" id="CHEBI:58307"/>
        <dbReference type="EC" id="2.5.1.17"/>
    </reaction>
</comment>
<dbReference type="GO" id="GO:0008817">
    <property type="term" value="F:corrinoid adenosyltransferase activity"/>
    <property type="evidence" value="ECO:0007669"/>
    <property type="project" value="UniProtKB-UniRule"/>
</dbReference>
<keyword evidence="2 4" id="KW-0547">Nucleotide-binding</keyword>
<keyword evidence="7" id="KW-1185">Reference proteome</keyword>
<name>G7V7C2_THELD</name>
<dbReference type="STRING" id="580340.Tlie_1515"/>
<evidence type="ECO:0000259" key="5">
    <source>
        <dbReference type="Pfam" id="PF01923"/>
    </source>
</evidence>
<dbReference type="GO" id="GO:0005524">
    <property type="term" value="F:ATP binding"/>
    <property type="evidence" value="ECO:0007669"/>
    <property type="project" value="UniProtKB-UniRule"/>
</dbReference>
<dbReference type="PANTHER" id="PTHR12213:SF0">
    <property type="entry name" value="CORRINOID ADENOSYLTRANSFERASE MMAB"/>
    <property type="match status" value="1"/>
</dbReference>
<comment type="similarity">
    <text evidence="4">Belongs to the Cob(I)alamin adenosyltransferase family.</text>
</comment>
<dbReference type="PANTHER" id="PTHR12213">
    <property type="entry name" value="CORRINOID ADENOSYLTRANSFERASE"/>
    <property type="match status" value="1"/>
</dbReference>
<dbReference type="AlphaFoldDB" id="G7V7C2"/>
<evidence type="ECO:0000256" key="1">
    <source>
        <dbReference type="ARBA" id="ARBA00022679"/>
    </source>
</evidence>
<keyword evidence="4" id="KW-0169">Cobalamin biosynthesis</keyword>